<protein>
    <submittedName>
        <fullName evidence="1">TIGR02757 family protein</fullName>
    </submittedName>
</protein>
<dbReference type="AlphaFoldDB" id="A0A9D9DLP4"/>
<dbReference type="Pfam" id="PF09674">
    <property type="entry name" value="DUF2400"/>
    <property type="match status" value="2"/>
</dbReference>
<comment type="caution">
    <text evidence="1">The sequence shown here is derived from an EMBL/GenBank/DDBJ whole genome shotgun (WGS) entry which is preliminary data.</text>
</comment>
<sequence>MATIEETITELARAYNNPIYFETDPIIFPKHFYMLMNGEKGLFNETPSCNASITLQDVEIAGLVAAHLAWGRRDMIVRDTKRAMDEMGWQPYKYVMEGKYRNSDSSLHRTVKWSEFARICQNMREYYSEHESVETLSADQIRVKIYGQKSNLKMANKKIHMFRRWMVRNDGIVDLGLWKKTDPAELVIPLDVHVHRSALKLGITGRKSCDFTTALQITRFLKRIFPQDPCLGDFALFAYAASASQEVTKNEKTTK</sequence>
<dbReference type="GO" id="GO:0006281">
    <property type="term" value="P:DNA repair"/>
    <property type="evidence" value="ECO:0007669"/>
    <property type="project" value="InterPro"/>
</dbReference>
<reference evidence="1" key="1">
    <citation type="submission" date="2020-10" db="EMBL/GenBank/DDBJ databases">
        <authorList>
            <person name="Gilroy R."/>
        </authorList>
    </citation>
    <scope>NUCLEOTIDE SEQUENCE</scope>
    <source>
        <strain evidence="1">15467</strain>
    </source>
</reference>
<gene>
    <name evidence="1" type="ORF">IAC68_00475</name>
</gene>
<dbReference type="InterPro" id="IPR011257">
    <property type="entry name" value="DNA_glycosylase"/>
</dbReference>
<dbReference type="Proteomes" id="UP000823635">
    <property type="component" value="Unassembled WGS sequence"/>
</dbReference>
<dbReference type="EMBL" id="JADINB010000010">
    <property type="protein sequence ID" value="MBO8428395.1"/>
    <property type="molecule type" value="Genomic_DNA"/>
</dbReference>
<dbReference type="NCBIfam" id="TIGR02757">
    <property type="entry name" value="TIGR02757 family protein"/>
    <property type="match status" value="1"/>
</dbReference>
<evidence type="ECO:0000313" key="1">
    <source>
        <dbReference type="EMBL" id="MBO8428395.1"/>
    </source>
</evidence>
<dbReference type="GO" id="GO:0003824">
    <property type="term" value="F:catalytic activity"/>
    <property type="evidence" value="ECO:0007669"/>
    <property type="project" value="InterPro"/>
</dbReference>
<name>A0A9D9DLP4_9BACT</name>
<organism evidence="1 2">
    <name type="scientific">Candidatus Egerieousia excrementavium</name>
    <dbReference type="NCBI Taxonomy" id="2840778"/>
    <lineage>
        <taxon>Bacteria</taxon>
        <taxon>Pseudomonadati</taxon>
        <taxon>Bacteroidota</taxon>
        <taxon>Bacteroidia</taxon>
        <taxon>Bacteroidales</taxon>
        <taxon>Candidatus Egerieousia</taxon>
    </lineage>
</organism>
<accession>A0A9D9DLP4</accession>
<dbReference type="InterPro" id="IPR014127">
    <property type="entry name" value="CHP02757"/>
</dbReference>
<reference evidence="1" key="2">
    <citation type="journal article" date="2021" name="PeerJ">
        <title>Extensive microbial diversity within the chicken gut microbiome revealed by metagenomics and culture.</title>
        <authorList>
            <person name="Gilroy R."/>
            <person name="Ravi A."/>
            <person name="Getino M."/>
            <person name="Pursley I."/>
            <person name="Horton D.L."/>
            <person name="Alikhan N.F."/>
            <person name="Baker D."/>
            <person name="Gharbi K."/>
            <person name="Hall N."/>
            <person name="Watson M."/>
            <person name="Adriaenssens E.M."/>
            <person name="Foster-Nyarko E."/>
            <person name="Jarju S."/>
            <person name="Secka A."/>
            <person name="Antonio M."/>
            <person name="Oren A."/>
            <person name="Chaudhuri R.R."/>
            <person name="La Ragione R."/>
            <person name="Hildebrand F."/>
            <person name="Pallen M.J."/>
        </authorList>
    </citation>
    <scope>NUCLEOTIDE SEQUENCE</scope>
    <source>
        <strain evidence="1">15467</strain>
    </source>
</reference>
<evidence type="ECO:0000313" key="2">
    <source>
        <dbReference type="Proteomes" id="UP000823635"/>
    </source>
</evidence>
<dbReference type="SUPFAM" id="SSF48150">
    <property type="entry name" value="DNA-glycosylase"/>
    <property type="match status" value="1"/>
</dbReference>
<proteinExistence type="predicted"/>